<name>A0ABC8J9B4_ERUVS</name>
<reference evidence="2 3" key="1">
    <citation type="submission" date="2022-03" db="EMBL/GenBank/DDBJ databases">
        <authorList>
            <person name="Macdonald S."/>
            <person name="Ahmed S."/>
            <person name="Newling K."/>
        </authorList>
    </citation>
    <scope>NUCLEOTIDE SEQUENCE [LARGE SCALE GENOMIC DNA]</scope>
</reference>
<feature type="compositionally biased region" description="Low complexity" evidence="1">
    <location>
        <begin position="15"/>
        <end position="31"/>
    </location>
</feature>
<feature type="compositionally biased region" description="Basic and acidic residues" evidence="1">
    <location>
        <begin position="1"/>
        <end position="13"/>
    </location>
</feature>
<keyword evidence="3" id="KW-1185">Reference proteome</keyword>
<dbReference type="EMBL" id="CAKOAT010087155">
    <property type="protein sequence ID" value="CAH8318762.1"/>
    <property type="molecule type" value="Genomic_DNA"/>
</dbReference>
<protein>
    <submittedName>
        <fullName evidence="2">Uncharacterized protein</fullName>
    </submittedName>
</protein>
<accession>A0ABC8J9B4</accession>
<comment type="caution">
    <text evidence="2">The sequence shown here is derived from an EMBL/GenBank/DDBJ whole genome shotgun (WGS) entry which is preliminary data.</text>
</comment>
<evidence type="ECO:0000256" key="1">
    <source>
        <dbReference type="SAM" id="MobiDB-lite"/>
    </source>
</evidence>
<evidence type="ECO:0000313" key="3">
    <source>
        <dbReference type="Proteomes" id="UP001642260"/>
    </source>
</evidence>
<dbReference type="Proteomes" id="UP001642260">
    <property type="component" value="Unassembled WGS sequence"/>
</dbReference>
<proteinExistence type="predicted"/>
<feature type="region of interest" description="Disordered" evidence="1">
    <location>
        <begin position="1"/>
        <end position="42"/>
    </location>
</feature>
<sequence length="145" mass="15938">MRDQPEKKKRDPKLSTQTLRRQSKRSTSTTREIVEEDRGSLHSTSLPDIIYSLSLSFTEATSPPPPPLFENHCGDEHPGDGALKKTPLSLNSHHLNQSGCNGDSTVEGERAAIDVSCETLDTYNNNGEEELANEDGPSGKKMCKD</sequence>
<organism evidence="2 3">
    <name type="scientific">Eruca vesicaria subsp. sativa</name>
    <name type="common">Garden rocket</name>
    <name type="synonym">Eruca sativa</name>
    <dbReference type="NCBI Taxonomy" id="29727"/>
    <lineage>
        <taxon>Eukaryota</taxon>
        <taxon>Viridiplantae</taxon>
        <taxon>Streptophyta</taxon>
        <taxon>Embryophyta</taxon>
        <taxon>Tracheophyta</taxon>
        <taxon>Spermatophyta</taxon>
        <taxon>Magnoliopsida</taxon>
        <taxon>eudicotyledons</taxon>
        <taxon>Gunneridae</taxon>
        <taxon>Pentapetalae</taxon>
        <taxon>rosids</taxon>
        <taxon>malvids</taxon>
        <taxon>Brassicales</taxon>
        <taxon>Brassicaceae</taxon>
        <taxon>Brassiceae</taxon>
        <taxon>Eruca</taxon>
    </lineage>
</organism>
<feature type="region of interest" description="Disordered" evidence="1">
    <location>
        <begin position="124"/>
        <end position="145"/>
    </location>
</feature>
<dbReference type="AlphaFoldDB" id="A0ABC8J9B4"/>
<evidence type="ECO:0000313" key="2">
    <source>
        <dbReference type="EMBL" id="CAH8318762.1"/>
    </source>
</evidence>
<gene>
    <name evidence="2" type="ORF">ERUC_LOCUS8292</name>
</gene>